<protein>
    <submittedName>
        <fullName evidence="3">Uncharacterized protein</fullName>
    </submittedName>
</protein>
<dbReference type="OrthoDB" id="6293832at2"/>
<organism evidence="3 5">
    <name type="scientific">Pseudoalteromonas citrea</name>
    <dbReference type="NCBI Taxonomy" id="43655"/>
    <lineage>
        <taxon>Bacteria</taxon>
        <taxon>Pseudomonadati</taxon>
        <taxon>Pseudomonadota</taxon>
        <taxon>Gammaproteobacteria</taxon>
        <taxon>Alteromonadales</taxon>
        <taxon>Pseudoalteromonadaceae</taxon>
        <taxon>Pseudoalteromonas</taxon>
    </lineage>
</organism>
<proteinExistence type="predicted"/>
<dbReference type="AlphaFoldDB" id="A0A5S3XQP4"/>
<evidence type="ECO:0000313" key="3">
    <source>
        <dbReference type="EMBL" id="TMP58570.1"/>
    </source>
</evidence>
<evidence type="ECO:0000313" key="5">
    <source>
        <dbReference type="Proteomes" id="UP000307706"/>
    </source>
</evidence>
<sequence>MKLKLNKKSVKKLSSDVKTMPADMTPQIAGGQAGPDSSYRSYACKPNPGTINCYTGNQYGSCAQHGCVEP</sequence>
<feature type="compositionally biased region" description="Basic residues" evidence="1">
    <location>
        <begin position="1"/>
        <end position="11"/>
    </location>
</feature>
<accession>A0A5S3XQP4</accession>
<gene>
    <name evidence="3" type="ORF">CWB96_11890</name>
    <name evidence="2" type="ORF">CWB97_07600</name>
</gene>
<evidence type="ECO:0000256" key="1">
    <source>
        <dbReference type="SAM" id="MobiDB-lite"/>
    </source>
</evidence>
<dbReference type="EMBL" id="PNCK01000026">
    <property type="protein sequence ID" value="TMP43871.1"/>
    <property type="molecule type" value="Genomic_DNA"/>
</dbReference>
<dbReference type="Proteomes" id="UP000305730">
    <property type="component" value="Unassembled WGS sequence"/>
</dbReference>
<feature type="region of interest" description="Disordered" evidence="1">
    <location>
        <begin position="1"/>
        <end position="37"/>
    </location>
</feature>
<reference evidence="3 5" key="1">
    <citation type="submission" date="2017-12" db="EMBL/GenBank/DDBJ databases">
        <authorList>
            <person name="Paulsen S."/>
            <person name="Gram L.K."/>
        </authorList>
    </citation>
    <scope>NUCLEOTIDE SEQUENCE [LARGE SCALE GENOMIC DNA]</scope>
    <source>
        <strain evidence="3 5">S2231</strain>
        <strain evidence="2">S2233</strain>
    </source>
</reference>
<keyword evidence="4" id="KW-1185">Reference proteome</keyword>
<dbReference type="EMBL" id="PNCL01000056">
    <property type="protein sequence ID" value="TMP58570.1"/>
    <property type="molecule type" value="Genomic_DNA"/>
</dbReference>
<reference evidence="3" key="3">
    <citation type="submission" date="2019-09" db="EMBL/GenBank/DDBJ databases">
        <title>Co-occurence of chitin degradation, pigmentation and bioactivity in marine Pseudoalteromonas.</title>
        <authorList>
            <person name="Sonnenschein E.C."/>
            <person name="Bech P.K."/>
        </authorList>
    </citation>
    <scope>NUCLEOTIDE SEQUENCE</scope>
    <source>
        <strain evidence="3">S2231</strain>
    </source>
</reference>
<evidence type="ECO:0000313" key="4">
    <source>
        <dbReference type="Proteomes" id="UP000305730"/>
    </source>
</evidence>
<dbReference type="RefSeq" id="WP_138596225.1">
    <property type="nucleotide sequence ID" value="NZ_PNCK01000026.1"/>
</dbReference>
<dbReference type="Proteomes" id="UP000307706">
    <property type="component" value="Unassembled WGS sequence"/>
</dbReference>
<reference evidence="4 5" key="2">
    <citation type="submission" date="2019-06" db="EMBL/GenBank/DDBJ databases">
        <title>Co-occurence of chitin degradation, pigmentation and bioactivity in marine Pseudoalteromonas.</title>
        <authorList>
            <person name="Sonnenschein E.C."/>
            <person name="Bech P.K."/>
        </authorList>
    </citation>
    <scope>NUCLEOTIDE SEQUENCE [LARGE SCALE GENOMIC DNA]</scope>
    <source>
        <strain evidence="5">S2231</strain>
        <strain evidence="2 4">S2233</strain>
    </source>
</reference>
<evidence type="ECO:0000313" key="2">
    <source>
        <dbReference type="EMBL" id="TMP43871.1"/>
    </source>
</evidence>
<comment type="caution">
    <text evidence="3">The sequence shown here is derived from an EMBL/GenBank/DDBJ whole genome shotgun (WGS) entry which is preliminary data.</text>
</comment>
<name>A0A5S3XQP4_9GAMM</name>